<gene>
    <name evidence="1" type="ORF">I5907_15950</name>
</gene>
<sequence length="277" mass="30747">MRFVFIVLTTVSLFCTCKEASKETTLVFKPLQAAQFNFSADNSFVPPNDDRWEQRRIIHDSCMGESFAANAIFMKTKDTFNIGCIVNMQTLKVVRDLDIKMLPQNSLSSVIGFFTAPCYQKMQIDIPAAKFMNLRVSFVADGATDAINRELTDIFNHANSVGLETGSWLNFDLKDGIANVLDTTNNRELLAYKEALTDTANMVLVRSSAMTDISLFLNPEKISAGLLNVLRQKPLATLNGSALKAKLFLIGEGTVKVQLNGFFQVVGQFMQVSAEQQ</sequence>
<dbReference type="AlphaFoldDB" id="A0A931E9E5"/>
<evidence type="ECO:0000313" key="2">
    <source>
        <dbReference type="Proteomes" id="UP000628448"/>
    </source>
</evidence>
<comment type="caution">
    <text evidence="1">The sequence shown here is derived from an EMBL/GenBank/DDBJ whole genome shotgun (WGS) entry which is preliminary data.</text>
</comment>
<evidence type="ECO:0000313" key="1">
    <source>
        <dbReference type="EMBL" id="MBG9377735.1"/>
    </source>
</evidence>
<accession>A0A931E9E5</accession>
<proteinExistence type="predicted"/>
<protein>
    <submittedName>
        <fullName evidence="1">Uncharacterized protein</fullName>
    </submittedName>
</protein>
<keyword evidence="2" id="KW-1185">Reference proteome</keyword>
<name>A0A931E9E5_9BACT</name>
<dbReference type="Proteomes" id="UP000628448">
    <property type="component" value="Unassembled WGS sequence"/>
</dbReference>
<reference evidence="1" key="1">
    <citation type="submission" date="2020-11" db="EMBL/GenBank/DDBJ databases">
        <title>Bacterial whole genome sequence for Panacibacter sp. DH6.</title>
        <authorList>
            <person name="Le V."/>
            <person name="Ko S."/>
            <person name="Ahn C.-Y."/>
            <person name="Oh H.-M."/>
        </authorList>
    </citation>
    <scope>NUCLEOTIDE SEQUENCE</scope>
    <source>
        <strain evidence="1">DH6</strain>
    </source>
</reference>
<dbReference type="RefSeq" id="WP_196991804.1">
    <property type="nucleotide sequence ID" value="NZ_JADWYR010000002.1"/>
</dbReference>
<organism evidence="1 2">
    <name type="scientific">Panacibacter microcysteis</name>
    <dbReference type="NCBI Taxonomy" id="2793269"/>
    <lineage>
        <taxon>Bacteria</taxon>
        <taxon>Pseudomonadati</taxon>
        <taxon>Bacteroidota</taxon>
        <taxon>Chitinophagia</taxon>
        <taxon>Chitinophagales</taxon>
        <taxon>Chitinophagaceae</taxon>
        <taxon>Panacibacter</taxon>
    </lineage>
</organism>
<dbReference type="EMBL" id="JADWYR010000002">
    <property type="protein sequence ID" value="MBG9377735.1"/>
    <property type="molecule type" value="Genomic_DNA"/>
</dbReference>